<dbReference type="InterPro" id="IPR005149">
    <property type="entry name" value="Tscrpt_reg_PadR_N"/>
</dbReference>
<feature type="domain" description="Transcription regulator PadR N-terminal" evidence="2">
    <location>
        <begin position="7"/>
        <end position="80"/>
    </location>
</feature>
<dbReference type="InterPro" id="IPR036390">
    <property type="entry name" value="WH_DNA-bd_sf"/>
</dbReference>
<dbReference type="Pfam" id="PF03551">
    <property type="entry name" value="PadR"/>
    <property type="match status" value="1"/>
</dbReference>
<evidence type="ECO:0000259" key="3">
    <source>
        <dbReference type="Pfam" id="PF10400"/>
    </source>
</evidence>
<evidence type="ECO:0000313" key="5">
    <source>
        <dbReference type="Proteomes" id="UP001163739"/>
    </source>
</evidence>
<feature type="coiled-coil region" evidence="1">
    <location>
        <begin position="105"/>
        <end position="132"/>
    </location>
</feature>
<evidence type="ECO:0000259" key="2">
    <source>
        <dbReference type="Pfam" id="PF03551"/>
    </source>
</evidence>
<dbReference type="PANTHER" id="PTHR43252">
    <property type="entry name" value="TRANSCRIPTIONAL REGULATOR YQJI"/>
    <property type="match status" value="1"/>
</dbReference>
<proteinExistence type="predicted"/>
<dbReference type="Gene3D" id="1.10.10.10">
    <property type="entry name" value="Winged helix-like DNA-binding domain superfamily/Winged helix DNA-binding domain"/>
    <property type="match status" value="1"/>
</dbReference>
<dbReference type="EMBL" id="CP100390">
    <property type="protein sequence ID" value="UZE96515.1"/>
    <property type="molecule type" value="Genomic_DNA"/>
</dbReference>
<gene>
    <name evidence="4" type="ORF">NKI27_01840</name>
</gene>
<dbReference type="RefSeq" id="WP_265048000.1">
    <property type="nucleotide sequence ID" value="NZ_CP100390.1"/>
</dbReference>
<dbReference type="InterPro" id="IPR036388">
    <property type="entry name" value="WH-like_DNA-bd_sf"/>
</dbReference>
<dbReference type="PANTHER" id="PTHR43252:SF4">
    <property type="entry name" value="TRANSCRIPTIONAL REGULATORY PROTEIN"/>
    <property type="match status" value="1"/>
</dbReference>
<dbReference type="Pfam" id="PF10400">
    <property type="entry name" value="Vir_act_alpha_C"/>
    <property type="match status" value="1"/>
</dbReference>
<organism evidence="4 5">
    <name type="scientific">Alkalimarinus alittae</name>
    <dbReference type="NCBI Taxonomy" id="2961619"/>
    <lineage>
        <taxon>Bacteria</taxon>
        <taxon>Pseudomonadati</taxon>
        <taxon>Pseudomonadota</taxon>
        <taxon>Gammaproteobacteria</taxon>
        <taxon>Alteromonadales</taxon>
        <taxon>Alteromonadaceae</taxon>
        <taxon>Alkalimarinus</taxon>
    </lineage>
</organism>
<accession>A0ABY6N325</accession>
<reference evidence="4" key="1">
    <citation type="submission" date="2022-06" db="EMBL/GenBank/DDBJ databases">
        <title>Alkalimarinus sp. nov., isolated from gut of a Alitta virens.</title>
        <authorList>
            <person name="Yang A.I."/>
            <person name="Shin N.-R."/>
        </authorList>
    </citation>
    <scope>NUCLEOTIDE SEQUENCE</scope>
    <source>
        <strain evidence="4">A2M4</strain>
    </source>
</reference>
<protein>
    <submittedName>
        <fullName evidence="4">PadR family transcriptional regulator</fullName>
    </submittedName>
</protein>
<evidence type="ECO:0000256" key="1">
    <source>
        <dbReference type="SAM" id="Coils"/>
    </source>
</evidence>
<dbReference type="Gene3D" id="6.10.140.190">
    <property type="match status" value="1"/>
</dbReference>
<keyword evidence="1" id="KW-0175">Coiled coil</keyword>
<dbReference type="InterPro" id="IPR018309">
    <property type="entry name" value="Tscrpt_reg_PadR_C"/>
</dbReference>
<evidence type="ECO:0000313" key="4">
    <source>
        <dbReference type="EMBL" id="UZE96515.1"/>
    </source>
</evidence>
<feature type="domain" description="Transcription regulator PadR C-terminal" evidence="3">
    <location>
        <begin position="93"/>
        <end position="175"/>
    </location>
</feature>
<keyword evidence="5" id="KW-1185">Reference proteome</keyword>
<dbReference type="Proteomes" id="UP001163739">
    <property type="component" value="Chromosome"/>
</dbReference>
<dbReference type="SUPFAM" id="SSF46785">
    <property type="entry name" value="Winged helix' DNA-binding domain"/>
    <property type="match status" value="1"/>
</dbReference>
<sequence length="177" mass="20760">MSLKHAILVLLETQPSSGYELVKHFKQSLGYFWNAKHQQVYQQLKKLTEDKQVTFQAHFQDDKPDKKVYQITDLGRETLRRWINQPVKPNKINDALLVKLYGGHLASKEDLLAELESHIDSHQKTLDNLISIENTYLTMGDEQKAHYLLPYMTLRRGIIGERAWLEWAEEVMQTLRV</sequence>
<name>A0ABY6N325_9ALTE</name>